<feature type="transmembrane region" description="Helical" evidence="6">
    <location>
        <begin position="229"/>
        <end position="255"/>
    </location>
</feature>
<comment type="subcellular location">
    <subcellularLocation>
        <location evidence="1">Cell membrane</location>
        <topology evidence="1">Multi-pass membrane protein</topology>
    </subcellularLocation>
</comment>
<dbReference type="PATRIC" id="fig|754477.3.peg.1268"/>
<evidence type="ECO:0000256" key="4">
    <source>
        <dbReference type="ARBA" id="ARBA00022989"/>
    </source>
</evidence>
<dbReference type="KEGG" id="mec:Q7C_1287"/>
<gene>
    <name evidence="8" type="ordered locus">Q7C_1287</name>
</gene>
<keyword evidence="5 6" id="KW-0472">Membrane</keyword>
<dbReference type="Pfam" id="PF13567">
    <property type="entry name" value="DUF4131"/>
    <property type="match status" value="1"/>
</dbReference>
<evidence type="ECO:0000256" key="5">
    <source>
        <dbReference type="ARBA" id="ARBA00023136"/>
    </source>
</evidence>
<dbReference type="InterPro" id="IPR036866">
    <property type="entry name" value="RibonucZ/Hydroxyglut_hydro"/>
</dbReference>
<feature type="transmembrane region" description="Helical" evidence="6">
    <location>
        <begin position="360"/>
        <end position="379"/>
    </location>
</feature>
<dbReference type="GO" id="GO:0005886">
    <property type="term" value="C:plasma membrane"/>
    <property type="evidence" value="ECO:0007669"/>
    <property type="project" value="UniProtKB-SubCell"/>
</dbReference>
<dbReference type="Pfam" id="PF03772">
    <property type="entry name" value="Competence"/>
    <property type="match status" value="1"/>
</dbReference>
<reference evidence="8 9" key="1">
    <citation type="journal article" date="2012" name="J. Bacteriol.">
        <title>Complete genome sequences of Methylophaga sp. strain JAM1 and Methylophaga sp. strain JAM7.</title>
        <authorList>
            <person name="Villeneuve C."/>
            <person name="Martineau C."/>
            <person name="Mauffrey F."/>
            <person name="Villemur R."/>
        </authorList>
    </citation>
    <scope>NUCLEOTIDE SEQUENCE [LARGE SCALE GENOMIC DNA]</scope>
    <source>
        <strain evidence="8 9">JAM7</strain>
    </source>
</reference>
<organism evidence="8 9">
    <name type="scientific">Methylophaga frappieri (strain ATCC BAA-2434 / DSM 25690 / JAM7)</name>
    <dbReference type="NCBI Taxonomy" id="754477"/>
    <lineage>
        <taxon>Bacteria</taxon>
        <taxon>Pseudomonadati</taxon>
        <taxon>Pseudomonadota</taxon>
        <taxon>Gammaproteobacteria</taxon>
        <taxon>Thiotrichales</taxon>
        <taxon>Piscirickettsiaceae</taxon>
        <taxon>Methylophaga</taxon>
    </lineage>
</organism>
<dbReference type="NCBIfam" id="TIGR00360">
    <property type="entry name" value="ComEC_N-term"/>
    <property type="match status" value="1"/>
</dbReference>
<keyword evidence="2" id="KW-1003">Cell membrane</keyword>
<dbReference type="PANTHER" id="PTHR30619:SF1">
    <property type="entry name" value="RECOMBINATION PROTEIN 2"/>
    <property type="match status" value="1"/>
</dbReference>
<dbReference type="InterPro" id="IPR035681">
    <property type="entry name" value="ComA-like_MBL"/>
</dbReference>
<name>I1YHP4_METFJ</name>
<dbReference type="Gene3D" id="3.60.15.10">
    <property type="entry name" value="Ribonuclease Z/Hydroxyacylglutathione hydrolase-like"/>
    <property type="match status" value="1"/>
</dbReference>
<dbReference type="InterPro" id="IPR001279">
    <property type="entry name" value="Metallo-B-lactamas"/>
</dbReference>
<dbReference type="OrthoDB" id="9761531at2"/>
<dbReference type="InterPro" id="IPR004797">
    <property type="entry name" value="Competence_ComEC/Rec2"/>
</dbReference>
<dbReference type="eggNOG" id="COG2333">
    <property type="taxonomic scope" value="Bacteria"/>
</dbReference>
<dbReference type="InterPro" id="IPR052159">
    <property type="entry name" value="Competence_DNA_uptake"/>
</dbReference>
<feature type="transmembrane region" description="Helical" evidence="6">
    <location>
        <begin position="267"/>
        <end position="285"/>
    </location>
</feature>
<dbReference type="InterPro" id="IPR025405">
    <property type="entry name" value="DUF4131"/>
</dbReference>
<dbReference type="GO" id="GO:0030420">
    <property type="term" value="P:establishment of competence for transformation"/>
    <property type="evidence" value="ECO:0007669"/>
    <property type="project" value="InterPro"/>
</dbReference>
<dbReference type="AlphaFoldDB" id="I1YHP4"/>
<dbReference type="PANTHER" id="PTHR30619">
    <property type="entry name" value="DNA INTERNALIZATION/COMPETENCE PROTEIN COMEC/REC2"/>
    <property type="match status" value="1"/>
</dbReference>
<protein>
    <recommendedName>
        <fullName evidence="7">Metallo-beta-lactamase domain-containing protein</fullName>
    </recommendedName>
</protein>
<feature type="transmembrane region" description="Helical" evidence="6">
    <location>
        <begin position="391"/>
        <end position="411"/>
    </location>
</feature>
<evidence type="ECO:0000256" key="6">
    <source>
        <dbReference type="SAM" id="Phobius"/>
    </source>
</evidence>
<keyword evidence="4 6" id="KW-1133">Transmembrane helix</keyword>
<dbReference type="SUPFAM" id="SSF56281">
    <property type="entry name" value="Metallo-hydrolase/oxidoreductase"/>
    <property type="match status" value="1"/>
</dbReference>
<feature type="domain" description="Metallo-beta-lactamase" evidence="7">
    <location>
        <begin position="509"/>
        <end position="693"/>
    </location>
</feature>
<dbReference type="InterPro" id="IPR004477">
    <property type="entry name" value="ComEC_N"/>
</dbReference>
<evidence type="ECO:0000256" key="2">
    <source>
        <dbReference type="ARBA" id="ARBA00022475"/>
    </source>
</evidence>
<dbReference type="eggNOG" id="COG0658">
    <property type="taxonomic scope" value="Bacteria"/>
</dbReference>
<dbReference type="HOGENOM" id="CLU_010363_3_0_6"/>
<feature type="transmembrane region" description="Helical" evidence="6">
    <location>
        <begin position="315"/>
        <end position="348"/>
    </location>
</feature>
<evidence type="ECO:0000313" key="9">
    <source>
        <dbReference type="Proteomes" id="UP000009145"/>
    </source>
</evidence>
<dbReference type="RefSeq" id="WP_014703857.1">
    <property type="nucleotide sequence ID" value="NC_017856.1"/>
</dbReference>
<evidence type="ECO:0000256" key="1">
    <source>
        <dbReference type="ARBA" id="ARBA00004651"/>
    </source>
</evidence>
<dbReference type="NCBIfam" id="TIGR00361">
    <property type="entry name" value="ComEC_Rec2"/>
    <property type="match status" value="1"/>
</dbReference>
<sequence length="753" mass="83446" precursor="true">MVYSAIAFLLGCIGILQFSSSPGWPVWAVAVVILLSALRYRQYWLVAFIAGCLWAGMQTQSRLADQLSSDQSGKDVTITGYIADIPQVENQRLRFLFEPDPHFNLANKIRLNWYFPPAKKPRTGEYWRLTVRLKSPRGMHNPGGFDYEGWLFQQAIGATGYIREPDTAERLARAPSWHLSAFREGLLQDLQTATSRQHQALIEGLTLGVRDNMTAQQWQTLRHTGTAHLLAISGLHIGLAAMFGFFIGAGLWRIMPTACLRLPARQIGAIFALIFALFYTLLAGMSVPSQRALIMISVAMLAILCRQRFRSSHLLALSLILVLLVDPLAVMGAGFWLSFAAVGIILYVSQYRHPRPRFHWLGIHVWIALGLTPLLLLFFQSSSIISPVANLLAVPLVSLIVVPLLLAASLLRMLSDSLGNYLFELADLALTGLWKWLTWLAELPAAHWQVPVLPEWIIIFTTLAVTLLLAPKGLPHRWLGLLFLLPLSTYSAPRPEPGEFWFALLDVGQGLSAVVITQQHTLVFDTGPAFGDFNTGDAVVKPYLQYLGRNQIDKLIISHGDNDHIGGAQALMTTLSVTDILSSVPEKLTPARSCEAGQSWQWDGVNFDMLYPSKGDDGSSNDRSCVLKVGNANGQLLLTGDIEAISEHRLVKRFGSQLAASVLVVPHHGSRSSSTAAFIDAVSPDIALFANGFANRFGFPAAQVKQRYAKRHILTWQTANSGALLLRFDAQSDRRPVEWRRHQRRLWTATATD</sequence>
<dbReference type="Pfam" id="PF00753">
    <property type="entry name" value="Lactamase_B"/>
    <property type="match status" value="1"/>
</dbReference>
<dbReference type="EMBL" id="CP003380">
    <property type="protein sequence ID" value="AFJ02437.1"/>
    <property type="molecule type" value="Genomic_DNA"/>
</dbReference>
<dbReference type="STRING" id="754477.Q7C_1287"/>
<accession>I1YHP4</accession>
<evidence type="ECO:0000313" key="8">
    <source>
        <dbReference type="EMBL" id="AFJ02437.1"/>
    </source>
</evidence>
<evidence type="ECO:0000256" key="3">
    <source>
        <dbReference type="ARBA" id="ARBA00022692"/>
    </source>
</evidence>
<keyword evidence="3 6" id="KW-0812">Transmembrane</keyword>
<keyword evidence="9" id="KW-1185">Reference proteome</keyword>
<dbReference type="SMART" id="SM00849">
    <property type="entry name" value="Lactamase_B"/>
    <property type="match status" value="1"/>
</dbReference>
<evidence type="ECO:0000259" key="7">
    <source>
        <dbReference type="SMART" id="SM00849"/>
    </source>
</evidence>
<dbReference type="CDD" id="cd07731">
    <property type="entry name" value="ComA-like_MBL-fold"/>
    <property type="match status" value="1"/>
</dbReference>
<proteinExistence type="predicted"/>
<dbReference type="Proteomes" id="UP000009145">
    <property type="component" value="Chromosome"/>
</dbReference>